<organism evidence="1">
    <name type="scientific">Xanthomonas campestris pv. glycines</name>
    <dbReference type="NCBI Taxonomy" id="473421"/>
    <lineage>
        <taxon>Bacteria</taxon>
        <taxon>Pseudomonadati</taxon>
        <taxon>Pseudomonadota</taxon>
        <taxon>Gammaproteobacteria</taxon>
        <taxon>Lysobacterales</taxon>
        <taxon>Lysobacteraceae</taxon>
        <taxon>Xanthomonas</taxon>
    </lineage>
</organism>
<sequence>MLQLSMSSVTRLHLPRQILCREPSPLSPAPKHGCARYRRSSAWSGSSVPHLSWICAVPVVAAILQGKDTATLLASSLSSSSSAVASMQTEAAAQPVHRVSACLRALIFLSRCLEDEATVCYLYG</sequence>
<dbReference type="EMBL" id="AF499777">
    <property type="protein sequence ID" value="AAP34357.1"/>
    <property type="molecule type" value="Genomic_DNA"/>
</dbReference>
<evidence type="ECO:0000313" key="1">
    <source>
        <dbReference type="EMBL" id="AAP34357.1"/>
    </source>
</evidence>
<protein>
    <submittedName>
        <fullName evidence="1">Uncharacterized protein</fullName>
    </submittedName>
</protein>
<reference evidence="1" key="2">
    <citation type="journal article" date="2003" name="J. Bacteriol.">
        <title>Characterization of the Xanthomonas axonopodis pv. glycines Hrp pathogenicity island.</title>
        <authorList>
            <person name="Kim J.G."/>
            <person name="Park B.K."/>
            <person name="Yoo C.H."/>
            <person name="Jeon E."/>
            <person name="Oh J."/>
            <person name="Hwang I."/>
        </authorList>
    </citation>
    <scope>NUCLEOTIDE SEQUENCE</scope>
    <source>
        <strain evidence="1">8ra</strain>
    </source>
</reference>
<accession>Q83XD6</accession>
<proteinExistence type="predicted"/>
<reference evidence="1" key="1">
    <citation type="submission" date="2002-04" db="EMBL/GenBank/DDBJ databases">
        <authorList>
            <person name="Kim J.-G."/>
            <person name="Park B.K."/>
            <person name="Yoo C.-H."/>
            <person name="Hwang I."/>
        </authorList>
    </citation>
    <scope>NUCLEOTIDE SEQUENCE</scope>
    <source>
        <strain evidence="1">8ra</strain>
    </source>
</reference>
<name>Q83XD6_XANCG</name>
<dbReference type="AlphaFoldDB" id="Q83XD6"/>